<protein>
    <submittedName>
        <fullName evidence="3">T9SS type A sorting domain-containing protein</fullName>
    </submittedName>
</protein>
<dbReference type="Pfam" id="PF18962">
    <property type="entry name" value="Por_Secre_tail"/>
    <property type="match status" value="1"/>
</dbReference>
<dbReference type="InterPro" id="IPR026444">
    <property type="entry name" value="Secre_tail"/>
</dbReference>
<proteinExistence type="predicted"/>
<evidence type="ECO:0000313" key="3">
    <source>
        <dbReference type="EMBL" id="WMN12626.1"/>
    </source>
</evidence>
<keyword evidence="4" id="KW-1185">Reference proteome</keyword>
<feature type="chain" id="PRO_5041402907" evidence="1">
    <location>
        <begin position="21"/>
        <end position="463"/>
    </location>
</feature>
<evidence type="ECO:0000313" key="4">
    <source>
        <dbReference type="Proteomes" id="UP001230496"/>
    </source>
</evidence>
<feature type="domain" description="Secretion system C-terminal sorting" evidence="2">
    <location>
        <begin position="392"/>
        <end position="462"/>
    </location>
</feature>
<dbReference type="NCBIfam" id="TIGR04183">
    <property type="entry name" value="Por_Secre_tail"/>
    <property type="match status" value="1"/>
</dbReference>
<keyword evidence="1" id="KW-0732">Signal</keyword>
<accession>A0AA51NED0</accession>
<organism evidence="3 4">
    <name type="scientific">Marivirga salinarum</name>
    <dbReference type="NCBI Taxonomy" id="3059078"/>
    <lineage>
        <taxon>Bacteria</taxon>
        <taxon>Pseudomonadati</taxon>
        <taxon>Bacteroidota</taxon>
        <taxon>Cytophagia</taxon>
        <taxon>Cytophagales</taxon>
        <taxon>Marivirgaceae</taxon>
        <taxon>Marivirga</taxon>
    </lineage>
</organism>
<dbReference type="EMBL" id="CP129971">
    <property type="protein sequence ID" value="WMN12626.1"/>
    <property type="molecule type" value="Genomic_DNA"/>
</dbReference>
<dbReference type="KEGG" id="msaa:QYS49_34130"/>
<sequence length="463" mass="50637">MKLILYVFIMLLLFPICSNAQLRNNGNLRMHLESNIGLFGDFSNNGNFTNNLGTLHVVGSNPQKFNGTNLIHTNNLIINKASNSLQLDNVLQIAGILTFTNGLIQTDHLDITTEFVNFLDGASYTGESNTSHIDGVVRKTGNDAFVFPTGDNSILRPIAITPPASATDHFTSYYTEGNPQEFYSASSLGADLDHISACEYWILNRTGGNSNVAVTLSWDSNSCGVDNLCDLRVSRWDGAQWISGGNGGVSGTEASGTLVSGTNCSVPEPISSFSPFTLGSFSSDNPLPISLISFDAKVCESSVCLSWQTASEINNDFFTVEKSKDGVTWEAFVNLKGAGNSQSVLNYKTIDKSPFSDHSYYRLKQTDFNGEFKYSSIEGVYLENSIAQRLTIYPNPARDNVTIKGLSTELKNIKIYNLMGQEVTSSVMIIKNNITSVELDISLLIQGTYYVKTNNQHNSIIKQ</sequence>
<feature type="signal peptide" evidence="1">
    <location>
        <begin position="1"/>
        <end position="20"/>
    </location>
</feature>
<evidence type="ECO:0000259" key="2">
    <source>
        <dbReference type="Pfam" id="PF18962"/>
    </source>
</evidence>
<name>A0AA51NED0_9BACT</name>
<dbReference type="AlphaFoldDB" id="A0AA51NED0"/>
<dbReference type="RefSeq" id="WP_308350821.1">
    <property type="nucleotide sequence ID" value="NZ_CP129971.1"/>
</dbReference>
<reference evidence="3 4" key="1">
    <citation type="submission" date="2023-08" db="EMBL/GenBank/DDBJ databases">
        <title>Comparative genomics and taxonomic characterization of three novel marine species of genus Marivirga.</title>
        <authorList>
            <person name="Muhammad N."/>
            <person name="Kim S.-G."/>
        </authorList>
    </citation>
    <scope>NUCLEOTIDE SEQUENCE [LARGE SCALE GENOMIC DNA]</scope>
    <source>
        <strain evidence="3 4">BDSF4-3</strain>
    </source>
</reference>
<evidence type="ECO:0000256" key="1">
    <source>
        <dbReference type="SAM" id="SignalP"/>
    </source>
</evidence>
<gene>
    <name evidence="3" type="ORF">QYS49_34130</name>
</gene>
<dbReference type="Proteomes" id="UP001230496">
    <property type="component" value="Chromosome"/>
</dbReference>